<dbReference type="InterPro" id="IPR010982">
    <property type="entry name" value="Lambda_DNA-bd_dom_sf"/>
</dbReference>
<evidence type="ECO:0000259" key="1">
    <source>
        <dbReference type="PROSITE" id="PS50943"/>
    </source>
</evidence>
<accession>A0A2P1PM16</accession>
<dbReference type="PROSITE" id="PS50943">
    <property type="entry name" value="HTH_CROC1"/>
    <property type="match status" value="1"/>
</dbReference>
<sequence length="268" mass="29016">MRTRLDFGTALKQRRQQCRLSQLALATDARISTRHLSFIETGRSRPSRGMVLHLAELLSLPLRQRNEWLLAAGFSPEYPQHTLDAPPMSAALAAVDLVLAAHGHLPAIAVDRHWNMLKANAAAGLFLQGVDATLLAPPINVIRLSLHPLGLASRILNLESVRAHILHRLIVQFRQTGDQGLLDLHEEIAAYPSCPDAPGAVATSPDERVVLPICLQTPQGVLRLFSTITVFGTPVEVTLAELAVEAFFPADIESAALLQTLASAVSPT</sequence>
<dbReference type="RefSeq" id="WP_106889813.1">
    <property type="nucleotide sequence ID" value="NZ_CP027860.1"/>
</dbReference>
<protein>
    <submittedName>
        <fullName evidence="2">Transcriptional regulator</fullName>
    </submittedName>
</protein>
<evidence type="ECO:0000313" key="3">
    <source>
        <dbReference type="Proteomes" id="UP000241074"/>
    </source>
</evidence>
<dbReference type="Proteomes" id="UP000241074">
    <property type="component" value="Chromosome"/>
</dbReference>
<proteinExistence type="predicted"/>
<dbReference type="InterPro" id="IPR001387">
    <property type="entry name" value="Cro/C1-type_HTH"/>
</dbReference>
<dbReference type="SUPFAM" id="SSF47413">
    <property type="entry name" value="lambda repressor-like DNA-binding domains"/>
    <property type="match status" value="1"/>
</dbReference>
<feature type="domain" description="HTH cro/C1-type" evidence="1">
    <location>
        <begin position="11"/>
        <end position="65"/>
    </location>
</feature>
<keyword evidence="3" id="KW-1185">Reference proteome</keyword>
<dbReference type="InterPro" id="IPR041413">
    <property type="entry name" value="MLTR_LBD"/>
</dbReference>
<reference evidence="2 3" key="1">
    <citation type="submission" date="2018-03" db="EMBL/GenBank/DDBJ databases">
        <title>Ahniella affigens gen. nov., sp. nov., a gammaproteobacterium isolated from sandy soil near a stream.</title>
        <authorList>
            <person name="Ko Y."/>
            <person name="Kim J.-H."/>
        </authorList>
    </citation>
    <scope>NUCLEOTIDE SEQUENCE [LARGE SCALE GENOMIC DNA]</scope>
    <source>
        <strain evidence="2 3">D13</strain>
    </source>
</reference>
<dbReference type="EMBL" id="CP027860">
    <property type="protein sequence ID" value="AVP95884.1"/>
    <property type="molecule type" value="Genomic_DNA"/>
</dbReference>
<dbReference type="PANTHER" id="PTHR35010">
    <property type="entry name" value="BLL4672 PROTEIN-RELATED"/>
    <property type="match status" value="1"/>
</dbReference>
<dbReference type="CDD" id="cd00093">
    <property type="entry name" value="HTH_XRE"/>
    <property type="match status" value="1"/>
</dbReference>
<evidence type="ECO:0000313" key="2">
    <source>
        <dbReference type="EMBL" id="AVP95884.1"/>
    </source>
</evidence>
<dbReference type="KEGG" id="xba:C7S18_01125"/>
<organism evidence="2 3">
    <name type="scientific">Ahniella affigens</name>
    <dbReference type="NCBI Taxonomy" id="2021234"/>
    <lineage>
        <taxon>Bacteria</taxon>
        <taxon>Pseudomonadati</taxon>
        <taxon>Pseudomonadota</taxon>
        <taxon>Gammaproteobacteria</taxon>
        <taxon>Lysobacterales</taxon>
        <taxon>Rhodanobacteraceae</taxon>
        <taxon>Ahniella</taxon>
    </lineage>
</organism>
<dbReference type="Gene3D" id="1.10.260.40">
    <property type="entry name" value="lambda repressor-like DNA-binding domains"/>
    <property type="match status" value="1"/>
</dbReference>
<name>A0A2P1PM16_9GAMM</name>
<dbReference type="SMART" id="SM00530">
    <property type="entry name" value="HTH_XRE"/>
    <property type="match status" value="1"/>
</dbReference>
<gene>
    <name evidence="2" type="ORF">C7S18_01125</name>
</gene>
<dbReference type="AlphaFoldDB" id="A0A2P1PM16"/>
<dbReference type="Gene3D" id="3.30.450.180">
    <property type="match status" value="1"/>
</dbReference>
<reference evidence="2 3" key="2">
    <citation type="submission" date="2018-03" db="EMBL/GenBank/DDBJ databases">
        <authorList>
            <person name="Keele B.F."/>
        </authorList>
    </citation>
    <scope>NUCLEOTIDE SEQUENCE [LARGE SCALE GENOMIC DNA]</scope>
    <source>
        <strain evidence="2 3">D13</strain>
    </source>
</reference>
<dbReference type="OrthoDB" id="2959414at2"/>
<dbReference type="Pfam" id="PF13560">
    <property type="entry name" value="HTH_31"/>
    <property type="match status" value="1"/>
</dbReference>
<dbReference type="Pfam" id="PF17765">
    <property type="entry name" value="MLTR_LBD"/>
    <property type="match status" value="1"/>
</dbReference>
<dbReference type="GO" id="GO:0003677">
    <property type="term" value="F:DNA binding"/>
    <property type="evidence" value="ECO:0007669"/>
    <property type="project" value="InterPro"/>
</dbReference>
<dbReference type="PANTHER" id="PTHR35010:SF4">
    <property type="entry name" value="BLL5781 PROTEIN"/>
    <property type="match status" value="1"/>
</dbReference>